<dbReference type="AlphaFoldDB" id="A0A0L6UJ35"/>
<name>A0A0L6UJ35_9BASI</name>
<dbReference type="OrthoDB" id="128308at2759"/>
<sequence>FQSPNLEECIHPAFRPSNGISFPELQELDATDTRYKYNEPLNVIGKLCSFCDEPFSLHPSERLKRMDQAVKANPLVRRRWDPTNPSALQLPFALTADYCQLHHSERNIIPQGLELGWPSQIDWDLLRF</sequence>
<keyword evidence="2" id="KW-1185">Reference proteome</keyword>
<dbReference type="EMBL" id="LAVV01010836">
    <property type="protein sequence ID" value="KNZ48518.1"/>
    <property type="molecule type" value="Genomic_DNA"/>
</dbReference>
<comment type="caution">
    <text evidence="1">The sequence shown here is derived from an EMBL/GenBank/DDBJ whole genome shotgun (WGS) entry which is preliminary data.</text>
</comment>
<organism evidence="1 2">
    <name type="scientific">Puccinia sorghi</name>
    <dbReference type="NCBI Taxonomy" id="27349"/>
    <lineage>
        <taxon>Eukaryota</taxon>
        <taxon>Fungi</taxon>
        <taxon>Dikarya</taxon>
        <taxon>Basidiomycota</taxon>
        <taxon>Pucciniomycotina</taxon>
        <taxon>Pucciniomycetes</taxon>
        <taxon>Pucciniales</taxon>
        <taxon>Pucciniaceae</taxon>
        <taxon>Puccinia</taxon>
    </lineage>
</organism>
<feature type="non-terminal residue" evidence="1">
    <location>
        <position position="1"/>
    </location>
</feature>
<dbReference type="Proteomes" id="UP000037035">
    <property type="component" value="Unassembled WGS sequence"/>
</dbReference>
<gene>
    <name evidence="1" type="ORF">VP01_5605g2</name>
</gene>
<proteinExistence type="predicted"/>
<dbReference type="VEuPathDB" id="FungiDB:VP01_5605g2"/>
<evidence type="ECO:0000313" key="2">
    <source>
        <dbReference type="Proteomes" id="UP000037035"/>
    </source>
</evidence>
<protein>
    <submittedName>
        <fullName evidence="1">Uncharacterized protein</fullName>
    </submittedName>
</protein>
<reference evidence="1 2" key="1">
    <citation type="submission" date="2015-08" db="EMBL/GenBank/DDBJ databases">
        <title>Next Generation Sequencing and Analysis of the Genome of Puccinia sorghi L Schw, the Causal Agent of Maize Common Rust.</title>
        <authorList>
            <person name="Rochi L."/>
            <person name="Burguener G."/>
            <person name="Darino M."/>
            <person name="Turjanski A."/>
            <person name="Kreff E."/>
            <person name="Dieguez M.J."/>
            <person name="Sacco F."/>
        </authorList>
    </citation>
    <scope>NUCLEOTIDE SEQUENCE [LARGE SCALE GENOMIC DNA]</scope>
    <source>
        <strain evidence="1 2">RO10H11247</strain>
    </source>
</reference>
<evidence type="ECO:0000313" key="1">
    <source>
        <dbReference type="EMBL" id="KNZ48518.1"/>
    </source>
</evidence>
<accession>A0A0L6UJ35</accession>